<evidence type="ECO:0000313" key="1">
    <source>
        <dbReference type="EMBL" id="KKM74889.1"/>
    </source>
</evidence>
<proteinExistence type="predicted"/>
<accession>A0A0F9JYM8</accession>
<protein>
    <submittedName>
        <fullName evidence="1">Uncharacterized protein</fullName>
    </submittedName>
</protein>
<name>A0A0F9JYM8_9ZZZZ</name>
<sequence>MSDANIAIKVKSKVRTEQSLGEQVALSYASCGGPVWEMKEKGIKRYRCHVGHSFTQKALLQTQNDKLEETLWVSLRTLEEKKMFLRRMVEELATKGYKFIASS</sequence>
<dbReference type="EMBL" id="LAZR01009067">
    <property type="protein sequence ID" value="KKM74889.1"/>
    <property type="molecule type" value="Genomic_DNA"/>
</dbReference>
<gene>
    <name evidence="1" type="ORF">LCGC14_1395840</name>
</gene>
<comment type="caution">
    <text evidence="1">The sequence shown here is derived from an EMBL/GenBank/DDBJ whole genome shotgun (WGS) entry which is preliminary data.</text>
</comment>
<dbReference type="AlphaFoldDB" id="A0A0F9JYM8"/>
<organism evidence="1">
    <name type="scientific">marine sediment metagenome</name>
    <dbReference type="NCBI Taxonomy" id="412755"/>
    <lineage>
        <taxon>unclassified sequences</taxon>
        <taxon>metagenomes</taxon>
        <taxon>ecological metagenomes</taxon>
    </lineage>
</organism>
<reference evidence="1" key="1">
    <citation type="journal article" date="2015" name="Nature">
        <title>Complex archaea that bridge the gap between prokaryotes and eukaryotes.</title>
        <authorList>
            <person name="Spang A."/>
            <person name="Saw J.H."/>
            <person name="Jorgensen S.L."/>
            <person name="Zaremba-Niedzwiedzka K."/>
            <person name="Martijn J."/>
            <person name="Lind A.E."/>
            <person name="van Eijk R."/>
            <person name="Schleper C."/>
            <person name="Guy L."/>
            <person name="Ettema T.J."/>
        </authorList>
    </citation>
    <scope>NUCLEOTIDE SEQUENCE</scope>
</reference>